<sequence length="268" mass="29469">MKRMSAVLMMAGLLSVTIPGGAVHASPESESLDSVVKAIKQQFVKKSSVRFSVKRRGGPPATWDIKASGAYRFRASGVYAADTTTISQEPEGTGRSREISIGREFYSQAYVRSKDGKYVWKSPSTVGKWTYGGRNLAGVMWGEDLINGINPGFLKLVASHNATSADGGTFEGVKTTLHSGTVTVPKLDERQAGMYFGTEEEDFAWGGPITWKLWVGPDNLPRRFHAIIRFTRPEGGNTETMTMNVIYRGWGSPVKITAPPRHLITYEW</sequence>
<dbReference type="Proteomes" id="UP001501666">
    <property type="component" value="Unassembled WGS sequence"/>
</dbReference>
<reference evidence="3" key="1">
    <citation type="journal article" date="2019" name="Int. J. Syst. Evol. Microbiol.">
        <title>The Global Catalogue of Microorganisms (GCM) 10K type strain sequencing project: providing services to taxonomists for standard genome sequencing and annotation.</title>
        <authorList>
            <consortium name="The Broad Institute Genomics Platform"/>
            <consortium name="The Broad Institute Genome Sequencing Center for Infectious Disease"/>
            <person name="Wu L."/>
            <person name="Ma J."/>
        </authorList>
    </citation>
    <scope>NUCLEOTIDE SEQUENCE [LARGE SCALE GENOMIC DNA]</scope>
    <source>
        <strain evidence="3">JCM 6835</strain>
    </source>
</reference>
<comment type="caution">
    <text evidence="2">The sequence shown here is derived from an EMBL/GenBank/DDBJ whole genome shotgun (WGS) entry which is preliminary data.</text>
</comment>
<evidence type="ECO:0000313" key="2">
    <source>
        <dbReference type="EMBL" id="GAA2656592.1"/>
    </source>
</evidence>
<accession>A0ABP6DZN2</accession>
<evidence type="ECO:0000256" key="1">
    <source>
        <dbReference type="SAM" id="SignalP"/>
    </source>
</evidence>
<dbReference type="RefSeq" id="WP_346146261.1">
    <property type="nucleotide sequence ID" value="NZ_BAAATE010000005.1"/>
</dbReference>
<organism evidence="2 3">
    <name type="scientific">Nonomuraea recticatena</name>
    <dbReference type="NCBI Taxonomy" id="46178"/>
    <lineage>
        <taxon>Bacteria</taxon>
        <taxon>Bacillati</taxon>
        <taxon>Actinomycetota</taxon>
        <taxon>Actinomycetes</taxon>
        <taxon>Streptosporangiales</taxon>
        <taxon>Streptosporangiaceae</taxon>
        <taxon>Nonomuraea</taxon>
    </lineage>
</organism>
<proteinExistence type="predicted"/>
<keyword evidence="3" id="KW-1185">Reference proteome</keyword>
<feature type="chain" id="PRO_5046891173" evidence="1">
    <location>
        <begin position="26"/>
        <end position="268"/>
    </location>
</feature>
<gene>
    <name evidence="2" type="ORF">GCM10010412_026720</name>
</gene>
<evidence type="ECO:0000313" key="3">
    <source>
        <dbReference type="Proteomes" id="UP001501666"/>
    </source>
</evidence>
<dbReference type="InterPro" id="IPR029046">
    <property type="entry name" value="LolA/LolB/LppX"/>
</dbReference>
<name>A0ABP6DZN2_9ACTN</name>
<protein>
    <submittedName>
        <fullName evidence="2">Uncharacterized protein</fullName>
    </submittedName>
</protein>
<keyword evidence="1" id="KW-0732">Signal</keyword>
<dbReference type="Gene3D" id="2.50.20.20">
    <property type="match status" value="1"/>
</dbReference>
<dbReference type="SUPFAM" id="SSF89392">
    <property type="entry name" value="Prokaryotic lipoproteins and lipoprotein localization factors"/>
    <property type="match status" value="1"/>
</dbReference>
<dbReference type="EMBL" id="BAAATE010000005">
    <property type="protein sequence ID" value="GAA2656592.1"/>
    <property type="molecule type" value="Genomic_DNA"/>
</dbReference>
<feature type="signal peptide" evidence="1">
    <location>
        <begin position="1"/>
        <end position="25"/>
    </location>
</feature>